<keyword evidence="3" id="KW-0804">Transcription</keyword>
<dbReference type="PANTHER" id="PTHR43280:SF32">
    <property type="entry name" value="TRANSCRIPTIONAL REGULATORY PROTEIN"/>
    <property type="match status" value="1"/>
</dbReference>
<reference evidence="5 6" key="1">
    <citation type="submission" date="2018-11" db="EMBL/GenBank/DDBJ databases">
        <authorList>
            <person name="Zhou Z."/>
            <person name="Wang G."/>
        </authorList>
    </citation>
    <scope>NUCLEOTIDE SEQUENCE [LARGE SCALE GENOMIC DNA]</scope>
    <source>
        <strain evidence="5 6">KCTC42998</strain>
    </source>
</reference>
<evidence type="ECO:0000256" key="2">
    <source>
        <dbReference type="ARBA" id="ARBA00023125"/>
    </source>
</evidence>
<comment type="caution">
    <text evidence="5">The sequence shown here is derived from an EMBL/GenBank/DDBJ whole genome shotgun (WGS) entry which is preliminary data.</text>
</comment>
<dbReference type="InterPro" id="IPR009057">
    <property type="entry name" value="Homeodomain-like_sf"/>
</dbReference>
<proteinExistence type="predicted"/>
<dbReference type="Pfam" id="PF12833">
    <property type="entry name" value="HTH_18"/>
    <property type="match status" value="1"/>
</dbReference>
<dbReference type="RefSeq" id="WP_124907474.1">
    <property type="nucleotide sequence ID" value="NZ_RQJP01000003.1"/>
</dbReference>
<feature type="domain" description="HTH araC/xylS-type" evidence="4">
    <location>
        <begin position="198"/>
        <end position="303"/>
    </location>
</feature>
<name>A0A3P1CKH9_9BACT</name>
<dbReference type="AlphaFoldDB" id="A0A3P1CKH9"/>
<dbReference type="InterPro" id="IPR018060">
    <property type="entry name" value="HTH_AraC"/>
</dbReference>
<dbReference type="SMART" id="SM00342">
    <property type="entry name" value="HTH_ARAC"/>
    <property type="match status" value="1"/>
</dbReference>
<keyword evidence="6" id="KW-1185">Reference proteome</keyword>
<protein>
    <submittedName>
        <fullName evidence="5">AraC family transcriptional regulator</fullName>
    </submittedName>
</protein>
<dbReference type="SUPFAM" id="SSF46689">
    <property type="entry name" value="Homeodomain-like"/>
    <property type="match status" value="1"/>
</dbReference>
<keyword evidence="1" id="KW-0805">Transcription regulation</keyword>
<dbReference type="GO" id="GO:0003700">
    <property type="term" value="F:DNA-binding transcription factor activity"/>
    <property type="evidence" value="ECO:0007669"/>
    <property type="project" value="InterPro"/>
</dbReference>
<evidence type="ECO:0000313" key="6">
    <source>
        <dbReference type="Proteomes" id="UP000274271"/>
    </source>
</evidence>
<accession>A0A3P1CKH9</accession>
<evidence type="ECO:0000256" key="1">
    <source>
        <dbReference type="ARBA" id="ARBA00023015"/>
    </source>
</evidence>
<organism evidence="5 6">
    <name type="scientific">Larkinella knui</name>
    <dbReference type="NCBI Taxonomy" id="2025310"/>
    <lineage>
        <taxon>Bacteria</taxon>
        <taxon>Pseudomonadati</taxon>
        <taxon>Bacteroidota</taxon>
        <taxon>Cytophagia</taxon>
        <taxon>Cytophagales</taxon>
        <taxon>Spirosomataceae</taxon>
        <taxon>Larkinella</taxon>
    </lineage>
</organism>
<evidence type="ECO:0000259" key="4">
    <source>
        <dbReference type="PROSITE" id="PS01124"/>
    </source>
</evidence>
<keyword evidence="2" id="KW-0238">DNA-binding</keyword>
<evidence type="ECO:0000313" key="5">
    <source>
        <dbReference type="EMBL" id="RRB13576.1"/>
    </source>
</evidence>
<gene>
    <name evidence="5" type="ORF">EHT87_15040</name>
</gene>
<dbReference type="GO" id="GO:0043565">
    <property type="term" value="F:sequence-specific DNA binding"/>
    <property type="evidence" value="ECO:0007669"/>
    <property type="project" value="InterPro"/>
</dbReference>
<dbReference type="EMBL" id="RQJP01000003">
    <property type="protein sequence ID" value="RRB13576.1"/>
    <property type="molecule type" value="Genomic_DNA"/>
</dbReference>
<dbReference type="Proteomes" id="UP000274271">
    <property type="component" value="Unassembled WGS sequence"/>
</dbReference>
<dbReference type="PANTHER" id="PTHR43280">
    <property type="entry name" value="ARAC-FAMILY TRANSCRIPTIONAL REGULATOR"/>
    <property type="match status" value="1"/>
</dbReference>
<dbReference type="Gene3D" id="1.10.10.60">
    <property type="entry name" value="Homeodomain-like"/>
    <property type="match status" value="1"/>
</dbReference>
<evidence type="ECO:0000256" key="3">
    <source>
        <dbReference type="ARBA" id="ARBA00023163"/>
    </source>
</evidence>
<sequence length="305" mass="34596">MFQPPLRFKTISQFHAARQLPPPQHPCLSLIDVTGSTQPLAGEPLRFVFDFYAIALKSILGGQLHYGQQPFDFDSGMMGFSAPGQVISLARLPDHSWQQVGWLLLVHPDFLWDTPLAKKITHYEFFSYAVHEALFISESERAVLTNLILAIQQETHRSIDAFSQEIIVAQVSTLLAYSERFYQRQFITRRPVSHQLHDRLNGLLDAHFADEALATQGLPSVSHLAHQLHVSPHYLSSLLRALTGLNTQQHIHLKLIEKAKELLSTTSLTLSEIAYRLGFEQLASFSKLFRTKTAVSPLEFRRSFN</sequence>
<dbReference type="OrthoDB" id="643086at2"/>
<dbReference type="PROSITE" id="PS01124">
    <property type="entry name" value="HTH_ARAC_FAMILY_2"/>
    <property type="match status" value="1"/>
</dbReference>